<name>B4U3W6_STREM</name>
<organism evidence="1 2">
    <name type="scientific">Streptococcus equi subsp. zooepidemicus (strain MGCS10565)</name>
    <dbReference type="NCBI Taxonomy" id="552526"/>
    <lineage>
        <taxon>Bacteria</taxon>
        <taxon>Bacillati</taxon>
        <taxon>Bacillota</taxon>
        <taxon>Bacilli</taxon>
        <taxon>Lactobacillales</taxon>
        <taxon>Streptococcaceae</taxon>
        <taxon>Streptococcus</taxon>
    </lineage>
</organism>
<gene>
    <name evidence="1" type="ordered locus">Sez_1347</name>
</gene>
<reference evidence="1 2" key="1">
    <citation type="journal article" date="2008" name="PLoS ONE">
        <title>Genome sequence of a lancefield group C Streptococcus zooepidemicus strain causing epidemic nephritis: new information about an old disease.</title>
        <authorList>
            <person name="Beres S.B."/>
            <person name="Sesso R."/>
            <person name="Pinto S.W.L."/>
            <person name="Hoe N.P."/>
            <person name="Porcella S.F."/>
            <person name="Deleo F.R."/>
            <person name="Musser J.M."/>
        </authorList>
    </citation>
    <scope>NUCLEOTIDE SEQUENCE [LARGE SCALE GENOMIC DNA]</scope>
    <source>
        <strain evidence="1 2">MGCS10565</strain>
    </source>
</reference>
<dbReference type="Proteomes" id="UP000001873">
    <property type="component" value="Chromosome"/>
</dbReference>
<proteinExistence type="predicted"/>
<dbReference type="KEGG" id="sez:Sez_1347"/>
<protein>
    <submittedName>
        <fullName evidence="1">Uncharacterized protein</fullName>
    </submittedName>
</protein>
<dbReference type="EMBL" id="CP001129">
    <property type="protein sequence ID" value="ACG62683.1"/>
    <property type="molecule type" value="Genomic_DNA"/>
</dbReference>
<sequence length="45" mass="5231">MSSLQTKKIEESSLRDDSSILVYRQAKDITSKVRLLEKLKVTNDY</sequence>
<evidence type="ECO:0000313" key="2">
    <source>
        <dbReference type="Proteomes" id="UP000001873"/>
    </source>
</evidence>
<dbReference type="AlphaFoldDB" id="B4U3W6"/>
<accession>B4U3W6</accession>
<dbReference type="HOGENOM" id="CLU_3205631_0_0_9"/>
<evidence type="ECO:0000313" key="1">
    <source>
        <dbReference type="EMBL" id="ACG62683.1"/>
    </source>
</evidence>